<protein>
    <recommendedName>
        <fullName evidence="1">CHASE2 domain-containing protein</fullName>
    </recommendedName>
</protein>
<name>A0A382NWS0_9ZZZZ</name>
<evidence type="ECO:0000313" key="2">
    <source>
        <dbReference type="EMBL" id="SVC64948.1"/>
    </source>
</evidence>
<dbReference type="AlphaFoldDB" id="A0A382NWS0"/>
<feature type="non-terminal residue" evidence="2">
    <location>
        <position position="305"/>
    </location>
</feature>
<proteinExistence type="predicted"/>
<dbReference type="EMBL" id="UINC01102942">
    <property type="protein sequence ID" value="SVC64948.1"/>
    <property type="molecule type" value="Genomic_DNA"/>
</dbReference>
<dbReference type="InterPro" id="IPR007890">
    <property type="entry name" value="CHASE2"/>
</dbReference>
<sequence>MRIAIKFFNRTRRVVKPIHLVGLVMLAALWGFRHWNPPPLQTFQLKTFDFYQNLQPREPKDLHPQLQSVMPKQPVVVIDIDEMSLEKYGQWPWPRTLIGKLVDGLREYGVAVIAFDVFFPEYDRMSPTLLAENLQGLEDTLAEQLKALPTTESVFADSIRKTRVVLGQGTLQEAKAMDGGLPVKAKIALMGNRDKILARIPRFPGILRNVPELESAAMGLGMVALQPEIDGVIRRVNMALRVDEQVYPTMTLEIIRLALGQENLLFRLDQKAQTQSIRIRGLKQIGTPEIPTDERFRTWLHFRPH</sequence>
<reference evidence="2" key="1">
    <citation type="submission" date="2018-05" db="EMBL/GenBank/DDBJ databases">
        <authorList>
            <person name="Lanie J.A."/>
            <person name="Ng W.-L."/>
            <person name="Kazmierczak K.M."/>
            <person name="Andrzejewski T.M."/>
            <person name="Davidsen T.M."/>
            <person name="Wayne K.J."/>
            <person name="Tettelin H."/>
            <person name="Glass J.I."/>
            <person name="Rusch D."/>
            <person name="Podicherti R."/>
            <person name="Tsui H.-C.T."/>
            <person name="Winkler M.E."/>
        </authorList>
    </citation>
    <scope>NUCLEOTIDE SEQUENCE</scope>
</reference>
<dbReference type="Pfam" id="PF05226">
    <property type="entry name" value="CHASE2"/>
    <property type="match status" value="1"/>
</dbReference>
<dbReference type="SMART" id="SM01080">
    <property type="entry name" value="CHASE2"/>
    <property type="match status" value="1"/>
</dbReference>
<gene>
    <name evidence="2" type="ORF">METZ01_LOCUS317802</name>
</gene>
<feature type="domain" description="CHASE2" evidence="1">
    <location>
        <begin position="40"/>
        <end position="302"/>
    </location>
</feature>
<organism evidence="2">
    <name type="scientific">marine metagenome</name>
    <dbReference type="NCBI Taxonomy" id="408172"/>
    <lineage>
        <taxon>unclassified sequences</taxon>
        <taxon>metagenomes</taxon>
        <taxon>ecological metagenomes</taxon>
    </lineage>
</organism>
<accession>A0A382NWS0</accession>
<evidence type="ECO:0000259" key="1">
    <source>
        <dbReference type="SMART" id="SM01080"/>
    </source>
</evidence>